<keyword evidence="1" id="KW-0472">Membrane</keyword>
<dbReference type="RefSeq" id="WP_262430059.1">
    <property type="nucleotide sequence ID" value="NZ_JACRTG010000025.1"/>
</dbReference>
<feature type="transmembrane region" description="Helical" evidence="1">
    <location>
        <begin position="354"/>
        <end position="379"/>
    </location>
</feature>
<dbReference type="Proteomes" id="UP000601171">
    <property type="component" value="Unassembled WGS sequence"/>
</dbReference>
<name>A0A926EW37_9FIRM</name>
<dbReference type="NCBIfam" id="TIGR02871">
    <property type="entry name" value="spore_ylbJ"/>
    <property type="match status" value="1"/>
</dbReference>
<dbReference type="EMBL" id="JACRTG010000025">
    <property type="protein sequence ID" value="MBC8588602.1"/>
    <property type="molecule type" value="Genomic_DNA"/>
</dbReference>
<dbReference type="Pfam" id="PF07670">
    <property type="entry name" value="Gate"/>
    <property type="match status" value="1"/>
</dbReference>
<feature type="transmembrane region" description="Helical" evidence="1">
    <location>
        <begin position="80"/>
        <end position="101"/>
    </location>
</feature>
<feature type="transmembrane region" description="Helical" evidence="1">
    <location>
        <begin position="7"/>
        <end position="25"/>
    </location>
</feature>
<reference evidence="3" key="1">
    <citation type="submission" date="2020-08" db="EMBL/GenBank/DDBJ databases">
        <title>Genome public.</title>
        <authorList>
            <person name="Liu C."/>
            <person name="Sun Q."/>
        </authorList>
    </citation>
    <scope>NUCLEOTIDE SEQUENCE</scope>
    <source>
        <strain evidence="3">BX21</strain>
    </source>
</reference>
<dbReference type="InterPro" id="IPR011642">
    <property type="entry name" value="Gate_dom"/>
</dbReference>
<proteinExistence type="predicted"/>
<feature type="transmembrane region" description="Helical" evidence="1">
    <location>
        <begin position="277"/>
        <end position="296"/>
    </location>
</feature>
<evidence type="ECO:0000256" key="1">
    <source>
        <dbReference type="SAM" id="Phobius"/>
    </source>
</evidence>
<dbReference type="AlphaFoldDB" id="A0A926EW37"/>
<gene>
    <name evidence="3" type="primary">ylbJ</name>
    <name evidence="3" type="ORF">H8707_10225</name>
</gene>
<evidence type="ECO:0000313" key="4">
    <source>
        <dbReference type="Proteomes" id="UP000601171"/>
    </source>
</evidence>
<feature type="domain" description="Nucleoside transporter/FeoB GTPase Gate" evidence="2">
    <location>
        <begin position="46"/>
        <end position="132"/>
    </location>
</feature>
<organism evidence="3 4">
    <name type="scientific">Paratissierella segnis</name>
    <dbReference type="NCBI Taxonomy" id="2763679"/>
    <lineage>
        <taxon>Bacteria</taxon>
        <taxon>Bacillati</taxon>
        <taxon>Bacillota</taxon>
        <taxon>Tissierellia</taxon>
        <taxon>Tissierellales</taxon>
        <taxon>Tissierellaceae</taxon>
        <taxon>Paratissierella</taxon>
    </lineage>
</organism>
<evidence type="ECO:0000259" key="2">
    <source>
        <dbReference type="Pfam" id="PF07670"/>
    </source>
</evidence>
<feature type="transmembrane region" description="Helical" evidence="1">
    <location>
        <begin position="308"/>
        <end position="330"/>
    </location>
</feature>
<keyword evidence="1" id="KW-0812">Transmembrane</keyword>
<feature type="transmembrane region" description="Helical" evidence="1">
    <location>
        <begin position="149"/>
        <end position="171"/>
    </location>
</feature>
<feature type="transmembrane region" description="Helical" evidence="1">
    <location>
        <begin position="208"/>
        <end position="226"/>
    </location>
</feature>
<comment type="caution">
    <text evidence="3">The sequence shown here is derived from an EMBL/GenBank/DDBJ whole genome shotgun (WGS) entry which is preliminary data.</text>
</comment>
<keyword evidence="1" id="KW-1133">Transmembrane helix</keyword>
<sequence length="386" mass="43039">MKEKKSFKLKYIFIILLILIMIQIFRNPGLSIKSAKEGLDIWANLLLPSLFPFLIISNLLISLGFMDLFGRFLEPLMKPLFNVSGIGIFPFSISMISGYPVGAKLTSNLRENNLITKIEGDRLISFSSTSGPLFLLGTVLTGMLNAPELSPLILIPHYLGAITIGLIFRFYKKNDKSSIEHDVYNLKTTNNSIGALISGCIKDGIDSMLMIGGFVIIYSVIINIMFKSNLFNSILNIVSKVTFVDIEILKGIVAGIIELTNGCKMISSLNIKLINKILILNFLIGWGGFSIHSQALSFISNTDINSKIYLVSKFFHGALASFYTYLLYIFKYKGMLSTTFNTSNFTIPTDFEHWLSVLVNSAKITVTSFIFISILSILIKQLKVKN</sequence>
<dbReference type="InterPro" id="IPR014226">
    <property type="entry name" value="Spore_IM_YlbJ"/>
</dbReference>
<evidence type="ECO:0000313" key="3">
    <source>
        <dbReference type="EMBL" id="MBC8588602.1"/>
    </source>
</evidence>
<protein>
    <submittedName>
        <fullName evidence="3">Sporulation integral membrane protein YlbJ</fullName>
    </submittedName>
</protein>
<accession>A0A926EW37</accession>
<keyword evidence="4" id="KW-1185">Reference proteome</keyword>
<feature type="transmembrane region" description="Helical" evidence="1">
    <location>
        <begin position="45"/>
        <end position="68"/>
    </location>
</feature>